<dbReference type="Proteomes" id="UP000184301">
    <property type="component" value="Unassembled WGS sequence"/>
</dbReference>
<reference evidence="6 7" key="1">
    <citation type="submission" date="2016-11" db="EMBL/GenBank/DDBJ databases">
        <authorList>
            <person name="Jaros S."/>
            <person name="Januszkiewicz K."/>
            <person name="Wedrychowicz H."/>
        </authorList>
    </citation>
    <scope>NUCLEOTIDE SEQUENCE [LARGE SCALE GENOMIC DNA]</scope>
    <source>
        <strain evidence="6 7">DSM 15480</strain>
    </source>
</reference>
<keyword evidence="7" id="KW-1185">Reference proteome</keyword>
<keyword evidence="4 5" id="KW-0472">Membrane</keyword>
<accession>A0A1M6HTJ2</accession>
<dbReference type="STRING" id="1121950.SAMN02745243_00139"/>
<dbReference type="EMBL" id="FQZY01000005">
    <property type="protein sequence ID" value="SHJ25530.1"/>
    <property type="molecule type" value="Genomic_DNA"/>
</dbReference>
<feature type="transmembrane region" description="Helical" evidence="5">
    <location>
        <begin position="66"/>
        <end position="84"/>
    </location>
</feature>
<dbReference type="PANTHER" id="PTHR31746:SF2">
    <property type="entry name" value="TRANSMEMBRANE PROTEIN 229A"/>
    <property type="match status" value="1"/>
</dbReference>
<dbReference type="OrthoDB" id="5523261at2"/>
<dbReference type="PANTHER" id="PTHR31746">
    <property type="entry name" value="TRANSMEMBRANE PROTEIN 229 FAMILY MEMBER"/>
    <property type="match status" value="1"/>
</dbReference>
<dbReference type="AlphaFoldDB" id="A0A1M6HTJ2"/>
<evidence type="ECO:0000256" key="2">
    <source>
        <dbReference type="ARBA" id="ARBA00022692"/>
    </source>
</evidence>
<evidence type="ECO:0000313" key="6">
    <source>
        <dbReference type="EMBL" id="SHJ25530.1"/>
    </source>
</evidence>
<keyword evidence="2 5" id="KW-0812">Transmembrane</keyword>
<evidence type="ECO:0000313" key="7">
    <source>
        <dbReference type="Proteomes" id="UP000184301"/>
    </source>
</evidence>
<keyword evidence="3 5" id="KW-1133">Transmembrane helix</keyword>
<dbReference type="GO" id="GO:0016020">
    <property type="term" value="C:membrane"/>
    <property type="evidence" value="ECO:0007669"/>
    <property type="project" value="UniProtKB-SubCell"/>
</dbReference>
<name>A0A1M6HTJ2_9FIRM</name>
<dbReference type="InterPro" id="IPR010540">
    <property type="entry name" value="CmpB_TMEM229"/>
</dbReference>
<organism evidence="6 7">
    <name type="scientific">Hespellia stercorisuis DSM 15480</name>
    <dbReference type="NCBI Taxonomy" id="1121950"/>
    <lineage>
        <taxon>Bacteria</taxon>
        <taxon>Bacillati</taxon>
        <taxon>Bacillota</taxon>
        <taxon>Clostridia</taxon>
        <taxon>Lachnospirales</taxon>
        <taxon>Lachnospiraceae</taxon>
        <taxon>Hespellia</taxon>
    </lineage>
</organism>
<comment type="subcellular location">
    <subcellularLocation>
        <location evidence="1">Membrane</location>
        <topology evidence="1">Multi-pass membrane protein</topology>
    </subcellularLocation>
</comment>
<evidence type="ECO:0000256" key="1">
    <source>
        <dbReference type="ARBA" id="ARBA00004141"/>
    </source>
</evidence>
<proteinExistence type="predicted"/>
<protein>
    <submittedName>
        <fullName evidence="6">Putative ABC-transporter type IV</fullName>
    </submittedName>
</protein>
<gene>
    <name evidence="6" type="ORF">SAMN02745243_00139</name>
</gene>
<dbReference type="Pfam" id="PF06541">
    <property type="entry name" value="ABC_trans_CmpB"/>
    <property type="match status" value="1"/>
</dbReference>
<sequence length="133" mass="15771">MKKKFIMCGTLGWCLEILFTSFHSFHEKDFTLTGHTSIWMFPIYGMACFIAPIYRLLAKRSFFLRGCIYTLLIFLCEFCCGLTLKRHRLCPWDYSRAKLSIRGVIRLDYAPIWFFVGLLYEKFLLKIPVEKKS</sequence>
<dbReference type="RefSeq" id="WP_073103771.1">
    <property type="nucleotide sequence ID" value="NZ_FQZY01000005.1"/>
</dbReference>
<evidence type="ECO:0000256" key="3">
    <source>
        <dbReference type="ARBA" id="ARBA00022989"/>
    </source>
</evidence>
<feature type="transmembrane region" description="Helical" evidence="5">
    <location>
        <begin position="34"/>
        <end position="54"/>
    </location>
</feature>
<evidence type="ECO:0000256" key="4">
    <source>
        <dbReference type="ARBA" id="ARBA00023136"/>
    </source>
</evidence>
<evidence type="ECO:0000256" key="5">
    <source>
        <dbReference type="SAM" id="Phobius"/>
    </source>
</evidence>